<comment type="caution">
    <text evidence="1">The sequence shown here is derived from an EMBL/GenBank/DDBJ whole genome shotgun (WGS) entry which is preliminary data.</text>
</comment>
<dbReference type="EMBL" id="BAABAT010000044">
    <property type="protein sequence ID" value="GAA4261080.1"/>
    <property type="molecule type" value="Genomic_DNA"/>
</dbReference>
<keyword evidence="2" id="KW-1185">Reference proteome</keyword>
<proteinExistence type="predicted"/>
<organism evidence="1 2">
    <name type="scientific">Dactylosporangium darangshiense</name>
    <dbReference type="NCBI Taxonomy" id="579108"/>
    <lineage>
        <taxon>Bacteria</taxon>
        <taxon>Bacillati</taxon>
        <taxon>Actinomycetota</taxon>
        <taxon>Actinomycetes</taxon>
        <taxon>Micromonosporales</taxon>
        <taxon>Micromonosporaceae</taxon>
        <taxon>Dactylosporangium</taxon>
    </lineage>
</organism>
<gene>
    <name evidence="1" type="ORF">GCM10022255_092290</name>
</gene>
<dbReference type="Proteomes" id="UP001500620">
    <property type="component" value="Unassembled WGS sequence"/>
</dbReference>
<evidence type="ECO:0000313" key="2">
    <source>
        <dbReference type="Proteomes" id="UP001500620"/>
    </source>
</evidence>
<accession>A0ABP8DPF3</accession>
<reference evidence="2" key="1">
    <citation type="journal article" date="2019" name="Int. J. Syst. Evol. Microbiol.">
        <title>The Global Catalogue of Microorganisms (GCM) 10K type strain sequencing project: providing services to taxonomists for standard genome sequencing and annotation.</title>
        <authorList>
            <consortium name="The Broad Institute Genomics Platform"/>
            <consortium name="The Broad Institute Genome Sequencing Center for Infectious Disease"/>
            <person name="Wu L."/>
            <person name="Ma J."/>
        </authorList>
    </citation>
    <scope>NUCLEOTIDE SEQUENCE [LARGE SCALE GENOMIC DNA]</scope>
    <source>
        <strain evidence="2">JCM 17441</strain>
    </source>
</reference>
<dbReference type="RefSeq" id="WP_345137986.1">
    <property type="nucleotide sequence ID" value="NZ_BAABAT010000044.1"/>
</dbReference>
<protein>
    <submittedName>
        <fullName evidence="1">Uncharacterized protein</fullName>
    </submittedName>
</protein>
<sequence>MRRWIAGLTVLAIAIVATAVVVLWRRVYDPRQYPGSDHVMLWNALTWAHLELPECGERGLRYGYYSNIFGEADMLMRISASRGCIEQFLSVNAAELIDAEDRPPTFVTEAPDACGWPDNRLLTGYSIAANRTSPATVELATDLDTTPLADLFVHASSS</sequence>
<name>A0ABP8DPF3_9ACTN</name>
<evidence type="ECO:0000313" key="1">
    <source>
        <dbReference type="EMBL" id="GAA4261080.1"/>
    </source>
</evidence>